<organism evidence="13">
    <name type="scientific">Mesocestoides corti</name>
    <name type="common">Flatworm</name>
    <dbReference type="NCBI Taxonomy" id="53468"/>
    <lineage>
        <taxon>Eukaryota</taxon>
        <taxon>Metazoa</taxon>
        <taxon>Spiralia</taxon>
        <taxon>Lophotrochozoa</taxon>
        <taxon>Platyhelminthes</taxon>
        <taxon>Cestoda</taxon>
        <taxon>Eucestoda</taxon>
        <taxon>Cyclophyllidea</taxon>
        <taxon>Mesocestoididae</taxon>
        <taxon>Mesocestoides</taxon>
    </lineage>
</organism>
<dbReference type="InterPro" id="IPR008254">
    <property type="entry name" value="Flavodoxin/NO_synth"/>
</dbReference>
<dbReference type="Gene3D" id="3.40.50.360">
    <property type="match status" value="1"/>
</dbReference>
<evidence type="ECO:0000256" key="7">
    <source>
        <dbReference type="ARBA" id="ARBA00022857"/>
    </source>
</evidence>
<dbReference type="GO" id="GO:0005829">
    <property type="term" value="C:cytosol"/>
    <property type="evidence" value="ECO:0007669"/>
    <property type="project" value="TreeGrafter"/>
</dbReference>
<comment type="cofactor">
    <cofactor evidence="2">
        <name>FAD</name>
        <dbReference type="ChEBI" id="CHEBI:57692"/>
    </cofactor>
</comment>
<dbReference type="InterPro" id="IPR039261">
    <property type="entry name" value="FNR_nucleotide-bd"/>
</dbReference>
<dbReference type="InterPro" id="IPR023173">
    <property type="entry name" value="NADPH_Cyt_P450_Rdtase_alpha"/>
</dbReference>
<feature type="domain" description="Flavodoxin-like" evidence="9">
    <location>
        <begin position="7"/>
        <end position="178"/>
    </location>
</feature>
<evidence type="ECO:0000313" key="12">
    <source>
        <dbReference type="Proteomes" id="UP000267029"/>
    </source>
</evidence>
<evidence type="ECO:0000259" key="10">
    <source>
        <dbReference type="PROSITE" id="PS51384"/>
    </source>
</evidence>
<dbReference type="InterPro" id="IPR001433">
    <property type="entry name" value="OxRdtase_FAD/NAD-bd"/>
</dbReference>
<dbReference type="Pfam" id="PF00175">
    <property type="entry name" value="NAD_binding_1"/>
    <property type="match status" value="1"/>
</dbReference>
<keyword evidence="4" id="KW-0285">Flavoprotein</keyword>
<comment type="cofactor">
    <cofactor evidence="1">
        <name>FMN</name>
        <dbReference type="ChEBI" id="CHEBI:58210"/>
    </cofactor>
</comment>
<dbReference type="InterPro" id="IPR017938">
    <property type="entry name" value="Riboflavin_synthase-like_b-brl"/>
</dbReference>
<dbReference type="GO" id="GO:0010181">
    <property type="term" value="F:FMN binding"/>
    <property type="evidence" value="ECO:0007669"/>
    <property type="project" value="InterPro"/>
</dbReference>
<dbReference type="SUPFAM" id="SSF52218">
    <property type="entry name" value="Flavoproteins"/>
    <property type="match status" value="1"/>
</dbReference>
<dbReference type="GO" id="GO:0016491">
    <property type="term" value="F:oxidoreductase activity"/>
    <property type="evidence" value="ECO:0007669"/>
    <property type="project" value="UniProtKB-KW"/>
</dbReference>
<dbReference type="InterPro" id="IPR017927">
    <property type="entry name" value="FAD-bd_FR_type"/>
</dbReference>
<evidence type="ECO:0000256" key="3">
    <source>
        <dbReference type="ARBA" id="ARBA00022490"/>
    </source>
</evidence>
<keyword evidence="6" id="KW-0274">FAD</keyword>
<dbReference type="InterPro" id="IPR001709">
    <property type="entry name" value="Flavoprot_Pyr_Nucl_cyt_Rdtase"/>
</dbReference>
<dbReference type="PROSITE" id="PS50902">
    <property type="entry name" value="FLAVODOXIN_LIKE"/>
    <property type="match status" value="1"/>
</dbReference>
<dbReference type="Pfam" id="PF00258">
    <property type="entry name" value="Flavodoxin_1"/>
    <property type="match status" value="1"/>
</dbReference>
<dbReference type="WBParaSite" id="MCU_010664-RA">
    <property type="protein sequence ID" value="MCU_010664-RA"/>
    <property type="gene ID" value="MCU_010664"/>
</dbReference>
<keyword evidence="5" id="KW-0288">FMN</keyword>
<dbReference type="GO" id="GO:0050660">
    <property type="term" value="F:flavin adenine dinucleotide binding"/>
    <property type="evidence" value="ECO:0007669"/>
    <property type="project" value="TreeGrafter"/>
</dbReference>
<proteinExistence type="predicted"/>
<dbReference type="PRINTS" id="PR00371">
    <property type="entry name" value="FPNCR"/>
</dbReference>
<dbReference type="Gene3D" id="3.40.50.80">
    <property type="entry name" value="Nucleotide-binding domain of ferredoxin-NADP reductase (FNR) module"/>
    <property type="match status" value="1"/>
</dbReference>
<dbReference type="Gene3D" id="2.40.30.10">
    <property type="entry name" value="Translation factors"/>
    <property type="match status" value="1"/>
</dbReference>
<dbReference type="Proteomes" id="UP000267029">
    <property type="component" value="Unassembled WGS sequence"/>
</dbReference>
<sequence>MSPSFRIVIIYGSQTGTARGLAERLALQCCKLLRLRNYPADSPTSLLHLCSANDYSPLQQLANEPGPVIFVCSTTGCGDPPDNMAIFWRKLMNVKLPEGRTFPTTLRFAVLGVGDSSYKHYNFVAKKLYRRMVHLGASPLPVSLALADAEQDIGLGLADESAPEGLVACLQRFMPSLWNTLINHYSSSVQAIGSLAFPITWEALESPDFISSFQPRFQVRRVRKREGGELNLVNGIHFRNEDVLADVIDSTVARDDAMFKTPPMPLNACWFLVKSNERLTPEKYFQDTRLIRLESENKDASLDFLPGCVLNVQPRNLPEDVLAFFKITGLDPNIRISVRTLTKELHPGQHIVSFSLPGQLGRVCSSDGISLAWLATHYFDLNSIPTRTFFSDFAAAHKWRPTVSKIDERVAMEYDRLKELGQASTPDAVDDLYDYINRPRRSLIEVLADFPCTTSFIPAEQWINLLPGPMLSRAYSIASASPLVELLVAVVTFRTRMLSPRRGLASTYLGRCKVGARVSAWISRPSYGFDFSYNLSPVPRPPPCILVGPGTGVAPFRAFIQHQHRSTPMAFNVLFFGCRFSHRDFYFESEWRTLEAEASLKLITAFSREGNRVLNSKNRTYVQHRIRENAELVWSVLGEAQGSVFVAGNAKNMPAAVREAIVDSVERGGGLSHYEAESFVSNLESSGRYQAEVWM</sequence>
<keyword evidence="8" id="KW-0560">Oxidoreductase</keyword>
<dbReference type="SUPFAM" id="SSF63380">
    <property type="entry name" value="Riboflavin synthase domain-like"/>
    <property type="match status" value="1"/>
</dbReference>
<gene>
    <name evidence="11" type="ORF">MCOS_LOCUS3289</name>
</gene>
<dbReference type="OrthoDB" id="1856718at2759"/>
<dbReference type="PROSITE" id="PS51384">
    <property type="entry name" value="FAD_FR"/>
    <property type="match status" value="1"/>
</dbReference>
<keyword evidence="3" id="KW-0963">Cytoplasm</keyword>
<dbReference type="SUPFAM" id="SSF52343">
    <property type="entry name" value="Ferredoxin reductase-like, C-terminal NADP-linked domain"/>
    <property type="match status" value="1"/>
</dbReference>
<dbReference type="PANTHER" id="PTHR19384">
    <property type="entry name" value="NITRIC OXIDE SYNTHASE-RELATED"/>
    <property type="match status" value="1"/>
</dbReference>
<keyword evidence="7" id="KW-0521">NADP</keyword>
<evidence type="ECO:0000256" key="8">
    <source>
        <dbReference type="ARBA" id="ARBA00023002"/>
    </source>
</evidence>
<dbReference type="InterPro" id="IPR029039">
    <property type="entry name" value="Flavoprotein-like_sf"/>
</dbReference>
<protein>
    <submittedName>
        <fullName evidence="13">NADPH-dependent diflavin oxidoreductase 1</fullName>
    </submittedName>
</protein>
<evidence type="ECO:0000313" key="13">
    <source>
        <dbReference type="WBParaSite" id="MCU_010664-RA"/>
    </source>
</evidence>
<dbReference type="STRING" id="53468.A0A0R3U8R6"/>
<keyword evidence="12" id="KW-1185">Reference proteome</keyword>
<evidence type="ECO:0000256" key="5">
    <source>
        <dbReference type="ARBA" id="ARBA00022643"/>
    </source>
</evidence>
<dbReference type="Gene3D" id="1.20.990.10">
    <property type="entry name" value="NADPH-cytochrome p450 Reductase, Chain A, domain 3"/>
    <property type="match status" value="1"/>
</dbReference>
<dbReference type="FunFam" id="3.40.50.80:FF:000030">
    <property type="entry name" value="NADPH-dependent diflavin oxidoreductase 1"/>
    <property type="match status" value="1"/>
</dbReference>
<dbReference type="Pfam" id="PF00667">
    <property type="entry name" value="FAD_binding_1"/>
    <property type="match status" value="1"/>
</dbReference>
<accession>A0A0R3U8R6</accession>
<evidence type="ECO:0000256" key="2">
    <source>
        <dbReference type="ARBA" id="ARBA00001974"/>
    </source>
</evidence>
<reference evidence="11 12" key="1">
    <citation type="submission" date="2018-10" db="EMBL/GenBank/DDBJ databases">
        <authorList>
            <consortium name="Pathogen Informatics"/>
        </authorList>
    </citation>
    <scope>NUCLEOTIDE SEQUENCE [LARGE SCALE GENOMIC DNA]</scope>
</reference>
<feature type="domain" description="FAD-binding FR-type" evidence="10">
    <location>
        <begin position="266"/>
        <end position="532"/>
    </location>
</feature>
<evidence type="ECO:0000256" key="6">
    <source>
        <dbReference type="ARBA" id="ARBA00022827"/>
    </source>
</evidence>
<evidence type="ECO:0000256" key="4">
    <source>
        <dbReference type="ARBA" id="ARBA00022630"/>
    </source>
</evidence>
<evidence type="ECO:0000313" key="11">
    <source>
        <dbReference type="EMBL" id="VDD77286.1"/>
    </source>
</evidence>
<reference evidence="13" key="2">
    <citation type="submission" date="2019-11" db="UniProtKB">
        <authorList>
            <consortium name="WormBaseParasite"/>
        </authorList>
    </citation>
    <scope>IDENTIFICATION</scope>
</reference>
<evidence type="ECO:0000259" key="9">
    <source>
        <dbReference type="PROSITE" id="PS50902"/>
    </source>
</evidence>
<dbReference type="PANTHER" id="PTHR19384:SF10">
    <property type="entry name" value="NADPH-DEPENDENT DIFLAVIN OXIDOREDUCTASE 1"/>
    <property type="match status" value="1"/>
</dbReference>
<dbReference type="InterPro" id="IPR003097">
    <property type="entry name" value="CysJ-like_FAD-binding"/>
</dbReference>
<dbReference type="EMBL" id="UXSR01000716">
    <property type="protein sequence ID" value="VDD77286.1"/>
    <property type="molecule type" value="Genomic_DNA"/>
</dbReference>
<name>A0A0R3U8R6_MESCO</name>
<evidence type="ECO:0000256" key="1">
    <source>
        <dbReference type="ARBA" id="ARBA00001917"/>
    </source>
</evidence>
<dbReference type="AlphaFoldDB" id="A0A0R3U8R6"/>